<evidence type="ECO:0000256" key="2">
    <source>
        <dbReference type="ARBA" id="ARBA00022771"/>
    </source>
</evidence>
<protein>
    <recommendedName>
        <fullName evidence="6">Zinc finger DksA/TraR C4-type domain-containing protein</fullName>
    </recommendedName>
</protein>
<feature type="domain" description="Zinc finger DksA/TraR C4-type" evidence="6">
    <location>
        <begin position="106"/>
        <end position="140"/>
    </location>
</feature>
<organism evidence="7 8">
    <name type="scientific">Cloacimonas acidaminovorans (strain Evry)</name>
    <dbReference type="NCBI Taxonomy" id="459349"/>
    <lineage>
        <taxon>Bacteria</taxon>
        <taxon>Pseudomonadati</taxon>
        <taxon>Candidatus Cloacimonadota</taxon>
        <taxon>Candidatus Cloacimonadia</taxon>
        <taxon>Candidatus Cloacimonadales</taxon>
        <taxon>Candidatus Cloacimonadaceae</taxon>
        <taxon>Candidatus Cloacimonas</taxon>
    </lineage>
</organism>
<keyword evidence="1" id="KW-0479">Metal-binding</keyword>
<dbReference type="PANTHER" id="PTHR33823">
    <property type="entry name" value="RNA POLYMERASE-BINDING TRANSCRIPTION FACTOR DKSA-RELATED"/>
    <property type="match status" value="1"/>
</dbReference>
<dbReference type="EMBL" id="CU466930">
    <property type="protein sequence ID" value="CAO80309.1"/>
    <property type="molecule type" value="Genomic_DNA"/>
</dbReference>
<evidence type="ECO:0000256" key="3">
    <source>
        <dbReference type="ARBA" id="ARBA00022833"/>
    </source>
</evidence>
<reference evidence="7 8" key="1">
    <citation type="journal article" date="2008" name="J. Bacteriol.">
        <title>'Candidatus Cloacamonas acidaminovorans': genome sequence reconstruction provides a first glimpse of a new bacterial division.</title>
        <authorList>
            <person name="Pelletier E."/>
            <person name="Kreimeyer A."/>
            <person name="Bocs S."/>
            <person name="Rouy Z."/>
            <person name="Gyapay G."/>
            <person name="Chouari R."/>
            <person name="Riviere D."/>
            <person name="Ganesan A."/>
            <person name="Daegelen P."/>
            <person name="Sghir A."/>
            <person name="Cohen G.N."/>
            <person name="Medigue C."/>
            <person name="Weissenbach J."/>
            <person name="Le Paslier D."/>
        </authorList>
    </citation>
    <scope>NUCLEOTIDE SEQUENCE [LARGE SCALE GENOMIC DNA]</scope>
    <source>
        <strain evidence="8">Evry</strain>
    </source>
</reference>
<dbReference type="HOGENOM" id="CLU_043144_3_1_0"/>
<dbReference type="PANTHER" id="PTHR33823:SF4">
    <property type="entry name" value="GENERAL STRESS PROTEIN 16O"/>
    <property type="match status" value="1"/>
</dbReference>
<feature type="coiled-coil region" evidence="5">
    <location>
        <begin position="79"/>
        <end position="106"/>
    </location>
</feature>
<dbReference type="SUPFAM" id="SSF57716">
    <property type="entry name" value="Glucocorticoid receptor-like (DNA-binding domain)"/>
    <property type="match status" value="1"/>
</dbReference>
<keyword evidence="3" id="KW-0862">Zinc</keyword>
<gene>
    <name evidence="7" type="ordered locus">CLOAM0406</name>
</gene>
<evidence type="ECO:0000256" key="4">
    <source>
        <dbReference type="PROSITE-ProRule" id="PRU00510"/>
    </source>
</evidence>
<dbReference type="InterPro" id="IPR020458">
    <property type="entry name" value="Znf_DskA_TraR_CS"/>
</dbReference>
<dbReference type="Gene3D" id="1.20.120.910">
    <property type="entry name" value="DksA, coiled-coil domain"/>
    <property type="match status" value="1"/>
</dbReference>
<evidence type="ECO:0000256" key="1">
    <source>
        <dbReference type="ARBA" id="ARBA00022723"/>
    </source>
</evidence>
<keyword evidence="2" id="KW-0863">Zinc-finger</keyword>
<dbReference type="SUPFAM" id="SSF109635">
    <property type="entry name" value="DnaK suppressor protein DksA, alpha-hairpin domain"/>
    <property type="match status" value="1"/>
</dbReference>
<dbReference type="STRING" id="459349.CLOAM0406"/>
<evidence type="ECO:0000313" key="7">
    <source>
        <dbReference type="EMBL" id="CAO80309.1"/>
    </source>
</evidence>
<dbReference type="GO" id="GO:0008270">
    <property type="term" value="F:zinc ion binding"/>
    <property type="evidence" value="ECO:0007669"/>
    <property type="project" value="UniProtKB-KW"/>
</dbReference>
<keyword evidence="5" id="KW-0175">Coiled coil</keyword>
<dbReference type="PROSITE" id="PS01102">
    <property type="entry name" value="ZF_DKSA_1"/>
    <property type="match status" value="1"/>
</dbReference>
<evidence type="ECO:0000259" key="6">
    <source>
        <dbReference type="Pfam" id="PF01258"/>
    </source>
</evidence>
<name>B0VG86_CLOAI</name>
<dbReference type="InterPro" id="IPR000962">
    <property type="entry name" value="Znf_DskA_TraR"/>
</dbReference>
<dbReference type="eggNOG" id="COG1734">
    <property type="taxonomic scope" value="Bacteria"/>
</dbReference>
<dbReference type="PROSITE" id="PS51128">
    <property type="entry name" value="ZF_DKSA_2"/>
    <property type="match status" value="1"/>
</dbReference>
<dbReference type="KEGG" id="caci:CLOAM0406"/>
<keyword evidence="8" id="KW-1185">Reference proteome</keyword>
<dbReference type="Proteomes" id="UP000002019">
    <property type="component" value="Chromosome"/>
</dbReference>
<feature type="zinc finger region" description="dksA C4-type" evidence="4">
    <location>
        <begin position="111"/>
        <end position="135"/>
    </location>
</feature>
<dbReference type="Pfam" id="PF01258">
    <property type="entry name" value="zf-dskA_traR"/>
    <property type="match status" value="1"/>
</dbReference>
<sequence length="148" mass="17170">MDNLIFKRAKPKENKMATKKLPPEKLKHYEEVIRAELEESIAYIESINKEQSLGARESSGDLSSYAFHQADQGSDTNLMEQSVMMLESEREKIRQLNEALQRISDGTYGICEFCGEFIQENRLEIIPYATCCVACKEKNEDKKRRQKR</sequence>
<proteinExistence type="predicted"/>
<evidence type="ECO:0000313" key="8">
    <source>
        <dbReference type="Proteomes" id="UP000002019"/>
    </source>
</evidence>
<accession>B0VG86</accession>
<evidence type="ECO:0000256" key="5">
    <source>
        <dbReference type="SAM" id="Coils"/>
    </source>
</evidence>
<dbReference type="AlphaFoldDB" id="B0VG86"/>
<dbReference type="InterPro" id="IPR037187">
    <property type="entry name" value="DnaK_N"/>
</dbReference>